<dbReference type="AlphaFoldDB" id="A0AA42BS42"/>
<dbReference type="EMBL" id="JANCLT010000010">
    <property type="protein sequence ID" value="MCP8970179.1"/>
    <property type="molecule type" value="Genomic_DNA"/>
</dbReference>
<evidence type="ECO:0000313" key="7">
    <source>
        <dbReference type="EMBL" id="MCP8970179.1"/>
    </source>
</evidence>
<evidence type="ECO:0000313" key="8">
    <source>
        <dbReference type="Proteomes" id="UP001156102"/>
    </source>
</evidence>
<evidence type="ECO:0000256" key="5">
    <source>
        <dbReference type="NCBIfam" id="TIGR01378"/>
    </source>
</evidence>
<keyword evidence="2" id="KW-0547">Nucleotide-binding</keyword>
<keyword evidence="3" id="KW-0418">Kinase</keyword>
<dbReference type="SUPFAM" id="SSF63999">
    <property type="entry name" value="Thiamin pyrophosphokinase, catalytic domain"/>
    <property type="match status" value="1"/>
</dbReference>
<dbReference type="RefSeq" id="WP_254760098.1">
    <property type="nucleotide sequence ID" value="NZ_JANCLT010000010.1"/>
</dbReference>
<keyword evidence="4" id="KW-0067">ATP-binding</keyword>
<evidence type="ECO:0000256" key="3">
    <source>
        <dbReference type="ARBA" id="ARBA00022777"/>
    </source>
</evidence>
<sequence length="212" mass="23296">MMIHLLAGGPQDHHPDLRRYNSTGVVWAAADRGVYHLLQLGIQLAAAFGDFDSVTDQELSWMQKRSELQLLPREKDETDLEIALGWALAQKPAGIRIFGATGGRLDHSLANIQLLVRGLEQGVPITLADRQNELSLRQAGRHTIQRDDAFPYVSFLPFTGVVEGLTLEGFKYPLTAAAIRPGSTLCVSNELAAEKGTFSFESGILMVVRSRD</sequence>
<dbReference type="GO" id="GO:0005524">
    <property type="term" value="F:ATP binding"/>
    <property type="evidence" value="ECO:0007669"/>
    <property type="project" value="UniProtKB-KW"/>
</dbReference>
<dbReference type="NCBIfam" id="TIGR01378">
    <property type="entry name" value="thi_PPkinase"/>
    <property type="match status" value="1"/>
</dbReference>
<evidence type="ECO:0000259" key="6">
    <source>
        <dbReference type="SMART" id="SM00983"/>
    </source>
</evidence>
<evidence type="ECO:0000256" key="2">
    <source>
        <dbReference type="ARBA" id="ARBA00022741"/>
    </source>
</evidence>
<feature type="domain" description="Thiamin pyrophosphokinase thiamin-binding" evidence="6">
    <location>
        <begin position="140"/>
        <end position="206"/>
    </location>
</feature>
<dbReference type="InterPro" id="IPR007373">
    <property type="entry name" value="Thiamin_PyroPKinase_B1-bd"/>
</dbReference>
<dbReference type="Pfam" id="PF04265">
    <property type="entry name" value="TPK_B1_binding"/>
    <property type="match status" value="1"/>
</dbReference>
<reference evidence="7" key="1">
    <citation type="submission" date="2022-07" db="EMBL/GenBank/DDBJ databases">
        <authorList>
            <person name="Li W.-J."/>
            <person name="Deng Q.-Q."/>
        </authorList>
    </citation>
    <scope>NUCLEOTIDE SEQUENCE</scope>
    <source>
        <strain evidence="7">SYSU M60031</strain>
    </source>
</reference>
<dbReference type="EC" id="2.7.6.2" evidence="5"/>
<evidence type="ECO:0000256" key="1">
    <source>
        <dbReference type="ARBA" id="ARBA00022679"/>
    </source>
</evidence>
<dbReference type="GO" id="GO:0009229">
    <property type="term" value="P:thiamine diphosphate biosynthetic process"/>
    <property type="evidence" value="ECO:0007669"/>
    <property type="project" value="InterPro"/>
</dbReference>
<dbReference type="PANTHER" id="PTHR41299">
    <property type="entry name" value="THIAMINE PYROPHOSPHOKINASE"/>
    <property type="match status" value="1"/>
</dbReference>
<organism evidence="7 8">
    <name type="scientific">Ectobacillus ponti</name>
    <dbReference type="NCBI Taxonomy" id="2961894"/>
    <lineage>
        <taxon>Bacteria</taxon>
        <taxon>Bacillati</taxon>
        <taxon>Bacillota</taxon>
        <taxon>Bacilli</taxon>
        <taxon>Bacillales</taxon>
        <taxon>Bacillaceae</taxon>
        <taxon>Ectobacillus</taxon>
    </lineage>
</organism>
<dbReference type="GO" id="GO:0016301">
    <property type="term" value="F:kinase activity"/>
    <property type="evidence" value="ECO:0007669"/>
    <property type="project" value="UniProtKB-KW"/>
</dbReference>
<dbReference type="SMART" id="SM00983">
    <property type="entry name" value="TPK_B1_binding"/>
    <property type="match status" value="1"/>
</dbReference>
<name>A0AA42BS42_9BACI</name>
<dbReference type="InterPro" id="IPR006282">
    <property type="entry name" value="Thi_PPkinase"/>
</dbReference>
<dbReference type="GO" id="GO:0004788">
    <property type="term" value="F:thiamine diphosphokinase activity"/>
    <property type="evidence" value="ECO:0007669"/>
    <property type="project" value="UniProtKB-UniRule"/>
</dbReference>
<dbReference type="SUPFAM" id="SSF63862">
    <property type="entry name" value="Thiamin pyrophosphokinase, substrate-binding domain"/>
    <property type="match status" value="1"/>
</dbReference>
<dbReference type="InterPro" id="IPR036371">
    <property type="entry name" value="TPK_B1-bd_sf"/>
</dbReference>
<dbReference type="CDD" id="cd07995">
    <property type="entry name" value="TPK"/>
    <property type="match status" value="1"/>
</dbReference>
<dbReference type="GO" id="GO:0030975">
    <property type="term" value="F:thiamine binding"/>
    <property type="evidence" value="ECO:0007669"/>
    <property type="project" value="InterPro"/>
</dbReference>
<dbReference type="PANTHER" id="PTHR41299:SF1">
    <property type="entry name" value="THIAMINE PYROPHOSPHOKINASE"/>
    <property type="match status" value="1"/>
</dbReference>
<keyword evidence="1 7" id="KW-0808">Transferase</keyword>
<comment type="caution">
    <text evidence="7">The sequence shown here is derived from an EMBL/GenBank/DDBJ whole genome shotgun (WGS) entry which is preliminary data.</text>
</comment>
<gene>
    <name evidence="7" type="ORF">NK662_16790</name>
</gene>
<dbReference type="Pfam" id="PF04263">
    <property type="entry name" value="TPK_catalytic"/>
    <property type="match status" value="1"/>
</dbReference>
<keyword evidence="8" id="KW-1185">Reference proteome</keyword>
<dbReference type="InterPro" id="IPR053149">
    <property type="entry name" value="TPK"/>
</dbReference>
<accession>A0AA42BS42</accession>
<dbReference type="Proteomes" id="UP001156102">
    <property type="component" value="Unassembled WGS sequence"/>
</dbReference>
<dbReference type="GO" id="GO:0006772">
    <property type="term" value="P:thiamine metabolic process"/>
    <property type="evidence" value="ECO:0007669"/>
    <property type="project" value="UniProtKB-UniRule"/>
</dbReference>
<dbReference type="InterPro" id="IPR036759">
    <property type="entry name" value="TPK_catalytic_sf"/>
</dbReference>
<dbReference type="InterPro" id="IPR007371">
    <property type="entry name" value="TPK_catalytic"/>
</dbReference>
<proteinExistence type="predicted"/>
<evidence type="ECO:0000256" key="4">
    <source>
        <dbReference type="ARBA" id="ARBA00022840"/>
    </source>
</evidence>
<protein>
    <recommendedName>
        <fullName evidence="5">Thiamine diphosphokinase</fullName>
        <ecNumber evidence="5">2.7.6.2</ecNumber>
    </recommendedName>
</protein>
<dbReference type="Gene3D" id="3.40.50.10240">
    <property type="entry name" value="Thiamin pyrophosphokinase, catalytic domain"/>
    <property type="match status" value="1"/>
</dbReference>